<feature type="compositionally biased region" description="Basic and acidic residues" evidence="1">
    <location>
        <begin position="551"/>
        <end position="564"/>
    </location>
</feature>
<sequence length="768" mass="85333">MDNNIRINQYDSMSSTGPETLSPGSPALPSMQFTSPMPRPMCDAGGTGAAPPATANHSPAYVHNSPATGLDIANSQIAPSPDALAADVVTQDPIVAAYNHYTADQLAVIESIAMEASSMFCVGATFTSSGELRDSVRKFAHKKGFSVTSSGTRFSCSRCAAAPSYIARRLKKQQQIPPGKRRKRNTTKVGCSFQISYTHFNRNEKRADQPIRINASTCYHHSNGCFPSSSQLAIEKRKAGAITAAVNESTIKSILAVMATGQRIPVEMLRRLVRPLYPPGTSLDSQLLFNIRLKIKRMLAKGDIDLTSHTVTEEDEAHLLSNTEDLDYKQSPDFLTEAFLQFRELLQESLGDQNDVQRMIHYLDKMVKCDPTFDYRIGRSADGTVTGFVWQTGVMRRDFELYGDVRFVDCMGKSINTKGWPINTIAMLDGEKKVCLPCEALIINETIDGYVWVINCILSMAPERKCRDIKFLVGDGIFAAETILTKLGIEGTCRVLLDHHHLLSLEIGSWPKAFGLNLFSLLKEDLTLMVKSPSATAYEQALEGVRSKLHNHPDQKHGISHREEDGENQYEPEATATLKRSKPPGANGGRRYRSRNERTMDQMKESSKRAALCSICLQPGHRIVQCSKISEARATLIGHNHVAEFAAGLGDPMLCLVEEPFGSMRETIKKWMQSGRNIPVEAVHVVVRRCFYSATRQDSSRNVVEVFVWGKGGTPVKEHCPAYYPVNKVVQWILTNCTARRRKKHILSCLQKPDQEISQHLYDYGTSP</sequence>
<feature type="region of interest" description="Disordered" evidence="1">
    <location>
        <begin position="1"/>
        <end position="62"/>
    </location>
</feature>
<evidence type="ECO:0008006" key="4">
    <source>
        <dbReference type="Google" id="ProtNLM"/>
    </source>
</evidence>
<comment type="caution">
    <text evidence="2">The sequence shown here is derived from an EMBL/GenBank/DDBJ whole genome shotgun (WGS) entry which is preliminary data.</text>
</comment>
<name>A0A9K3PGE6_9STRA</name>
<reference evidence="2" key="2">
    <citation type="submission" date="2021-04" db="EMBL/GenBank/DDBJ databases">
        <authorList>
            <person name="Podell S."/>
        </authorList>
    </citation>
    <scope>NUCLEOTIDE SEQUENCE</scope>
    <source>
        <strain evidence="2">Hildebrandi</strain>
    </source>
</reference>
<feature type="compositionally biased region" description="Polar residues" evidence="1">
    <location>
        <begin position="1"/>
        <end position="23"/>
    </location>
</feature>
<evidence type="ECO:0000313" key="2">
    <source>
        <dbReference type="EMBL" id="KAG7346285.1"/>
    </source>
</evidence>
<dbReference type="InterPro" id="IPR031052">
    <property type="entry name" value="FHY3/FAR1"/>
</dbReference>
<dbReference type="EMBL" id="JAGRRH010000021">
    <property type="protein sequence ID" value="KAG7346285.1"/>
    <property type="molecule type" value="Genomic_DNA"/>
</dbReference>
<proteinExistence type="predicted"/>
<organism evidence="2 3">
    <name type="scientific">Nitzschia inconspicua</name>
    <dbReference type="NCBI Taxonomy" id="303405"/>
    <lineage>
        <taxon>Eukaryota</taxon>
        <taxon>Sar</taxon>
        <taxon>Stramenopiles</taxon>
        <taxon>Ochrophyta</taxon>
        <taxon>Bacillariophyta</taxon>
        <taxon>Bacillariophyceae</taxon>
        <taxon>Bacillariophycidae</taxon>
        <taxon>Bacillariales</taxon>
        <taxon>Bacillariaceae</taxon>
        <taxon>Nitzschia</taxon>
    </lineage>
</organism>
<protein>
    <recommendedName>
        <fullName evidence="4">Transposase</fullName>
    </recommendedName>
</protein>
<feature type="region of interest" description="Disordered" evidence="1">
    <location>
        <begin position="549"/>
        <end position="602"/>
    </location>
</feature>
<dbReference type="PANTHER" id="PTHR31669">
    <property type="entry name" value="PROTEIN FAR1-RELATED SEQUENCE 10-RELATED"/>
    <property type="match status" value="1"/>
</dbReference>
<evidence type="ECO:0000256" key="1">
    <source>
        <dbReference type="SAM" id="MobiDB-lite"/>
    </source>
</evidence>
<gene>
    <name evidence="2" type="ORF">IV203_005353</name>
</gene>
<keyword evidence="3" id="KW-1185">Reference proteome</keyword>
<dbReference type="AlphaFoldDB" id="A0A9K3PGE6"/>
<dbReference type="PANTHER" id="PTHR31669:SF251">
    <property type="entry name" value="PROTEIN FAR1-RELATED SEQUENCE"/>
    <property type="match status" value="1"/>
</dbReference>
<reference evidence="2" key="1">
    <citation type="journal article" date="2021" name="Sci. Rep.">
        <title>Diploid genomic architecture of Nitzschia inconspicua, an elite biomass production diatom.</title>
        <authorList>
            <person name="Oliver A."/>
            <person name="Podell S."/>
            <person name="Pinowska A."/>
            <person name="Traller J.C."/>
            <person name="Smith S.R."/>
            <person name="McClure R."/>
            <person name="Beliaev A."/>
            <person name="Bohutskyi P."/>
            <person name="Hill E.A."/>
            <person name="Rabines A."/>
            <person name="Zheng H."/>
            <person name="Allen L.Z."/>
            <person name="Kuo A."/>
            <person name="Grigoriev I.V."/>
            <person name="Allen A.E."/>
            <person name="Hazlebeck D."/>
            <person name="Allen E.E."/>
        </authorList>
    </citation>
    <scope>NUCLEOTIDE SEQUENCE</scope>
    <source>
        <strain evidence="2">Hildebrandi</strain>
    </source>
</reference>
<evidence type="ECO:0000313" key="3">
    <source>
        <dbReference type="Proteomes" id="UP000693970"/>
    </source>
</evidence>
<accession>A0A9K3PGE6</accession>
<dbReference type="GO" id="GO:0006355">
    <property type="term" value="P:regulation of DNA-templated transcription"/>
    <property type="evidence" value="ECO:0007669"/>
    <property type="project" value="InterPro"/>
</dbReference>
<dbReference type="Proteomes" id="UP000693970">
    <property type="component" value="Unassembled WGS sequence"/>
</dbReference>